<dbReference type="PANTHER" id="PTHR32089:SF112">
    <property type="entry name" value="LYSOZYME-LIKE PROTEIN-RELATED"/>
    <property type="match status" value="1"/>
</dbReference>
<evidence type="ECO:0000259" key="9">
    <source>
        <dbReference type="PROSITE" id="PS50885"/>
    </source>
</evidence>
<comment type="subcellular location">
    <subcellularLocation>
        <location evidence="1">Cell membrane</location>
    </subcellularLocation>
</comment>
<evidence type="ECO:0000256" key="2">
    <source>
        <dbReference type="ARBA" id="ARBA00022475"/>
    </source>
</evidence>
<evidence type="ECO:0000256" key="6">
    <source>
        <dbReference type="PROSITE-ProRule" id="PRU00284"/>
    </source>
</evidence>
<evidence type="ECO:0000256" key="7">
    <source>
        <dbReference type="SAM" id="Phobius"/>
    </source>
</evidence>
<dbReference type="PROSITE" id="PS50885">
    <property type="entry name" value="HAMP"/>
    <property type="match status" value="1"/>
</dbReference>
<keyword evidence="7" id="KW-1133">Transmembrane helix</keyword>
<keyword evidence="4 6" id="KW-0807">Transducer</keyword>
<proteinExistence type="inferred from homology"/>
<dbReference type="AlphaFoldDB" id="A0A4R1AT05"/>
<dbReference type="OrthoDB" id="9804712at2"/>
<name>A0A4R1AT05_9BACI</name>
<feature type="transmembrane region" description="Helical" evidence="7">
    <location>
        <begin position="181"/>
        <end position="200"/>
    </location>
</feature>
<dbReference type="InterPro" id="IPR003660">
    <property type="entry name" value="HAMP_dom"/>
</dbReference>
<feature type="domain" description="Methyl-accepting transducer" evidence="8">
    <location>
        <begin position="275"/>
        <end position="511"/>
    </location>
</feature>
<evidence type="ECO:0000256" key="4">
    <source>
        <dbReference type="ARBA" id="ARBA00023224"/>
    </source>
</evidence>
<dbReference type="Pfam" id="PF00015">
    <property type="entry name" value="MCPsignal"/>
    <property type="match status" value="1"/>
</dbReference>
<keyword evidence="11" id="KW-1185">Reference proteome</keyword>
<dbReference type="GO" id="GO:0005886">
    <property type="term" value="C:plasma membrane"/>
    <property type="evidence" value="ECO:0007669"/>
    <property type="project" value="UniProtKB-SubCell"/>
</dbReference>
<dbReference type="EMBL" id="SJTH01000026">
    <property type="protein sequence ID" value="TCJ02787.1"/>
    <property type="molecule type" value="Genomic_DNA"/>
</dbReference>
<keyword evidence="3 7" id="KW-0472">Membrane</keyword>
<accession>A0A4R1AT05</accession>
<dbReference type="Gene3D" id="6.10.340.10">
    <property type="match status" value="1"/>
</dbReference>
<dbReference type="RefSeq" id="WP_131237705.1">
    <property type="nucleotide sequence ID" value="NZ_SJTH01000026.1"/>
</dbReference>
<evidence type="ECO:0000256" key="1">
    <source>
        <dbReference type="ARBA" id="ARBA00004236"/>
    </source>
</evidence>
<protein>
    <submittedName>
        <fullName evidence="10">Methyl-accepting chemotaxis protein</fullName>
    </submittedName>
</protein>
<feature type="domain" description="HAMP" evidence="9">
    <location>
        <begin position="203"/>
        <end position="256"/>
    </location>
</feature>
<dbReference type="SUPFAM" id="SSF58104">
    <property type="entry name" value="Methyl-accepting chemotaxis protein (MCP) signaling domain"/>
    <property type="match status" value="1"/>
</dbReference>
<organism evidence="10 11">
    <name type="scientific">Cytobacillus praedii</name>
    <dbReference type="NCBI Taxonomy" id="1742358"/>
    <lineage>
        <taxon>Bacteria</taxon>
        <taxon>Bacillati</taxon>
        <taxon>Bacillota</taxon>
        <taxon>Bacilli</taxon>
        <taxon>Bacillales</taxon>
        <taxon>Bacillaceae</taxon>
        <taxon>Cytobacillus</taxon>
    </lineage>
</organism>
<keyword evidence="2" id="KW-1003">Cell membrane</keyword>
<dbReference type="SMART" id="SM00304">
    <property type="entry name" value="HAMP"/>
    <property type="match status" value="1"/>
</dbReference>
<comment type="caution">
    <text evidence="10">The sequence shown here is derived from an EMBL/GenBank/DDBJ whole genome shotgun (WGS) entry which is preliminary data.</text>
</comment>
<dbReference type="Gene3D" id="1.10.287.950">
    <property type="entry name" value="Methyl-accepting chemotaxis protein"/>
    <property type="match status" value="1"/>
</dbReference>
<dbReference type="PANTHER" id="PTHR32089">
    <property type="entry name" value="METHYL-ACCEPTING CHEMOTAXIS PROTEIN MCPB"/>
    <property type="match status" value="1"/>
</dbReference>
<dbReference type="SMART" id="SM00283">
    <property type="entry name" value="MA"/>
    <property type="match status" value="1"/>
</dbReference>
<sequence length="561" mass="61130">MSKLTKKLLLSYFIIVVMMAGLGVTAVSTLSSVNENGISMHEDSVVPLSQIAEIAKYSENTRVQMVTAGNTKDPALTTIAEENIAYISELISEYEKGSMKPIERKKFDEFQTNWTLFTDRVEKNISLIRNGEYEEANEGLKLGREPFSLASENLKELIVIKKQVAEDLVNQSEKEYTQSRITLLIIVLFAVVLAIGIGLFEGKMIAQPLKKISEIASKIANGDLTCEAIQIKNKDEIGDLARSFNEMNESLRKVVSTVYQSSKELSAFSEEMAASSEQVAASATEVSVSMNQVAENTEKGNQSVMDVTKVLLELSSLIQIAKRKASSALLNSKSTYETASEGKEIVNESIHKMETIKRRTIETEGLIQRLDQYSIEIGHITQMITNIADQTNLLALNASIEAARAGDQGRGFAVVAEEVRKLAEQSNDGAHQVGELVRKISGSTGEAVKTMQQNRMEVEQGVGIVASAGHALDRILSAVSVTSKEVDGITDVTDEEVASSEKIVSLIDELSTVMENTTAKTEEVSIATEESTAAIETLSGSAEEVCAMAMELKTSVQIFKI</sequence>
<dbReference type="PROSITE" id="PS50111">
    <property type="entry name" value="CHEMOTAXIS_TRANSDUC_2"/>
    <property type="match status" value="1"/>
</dbReference>
<evidence type="ECO:0000256" key="5">
    <source>
        <dbReference type="ARBA" id="ARBA00029447"/>
    </source>
</evidence>
<dbReference type="CDD" id="cd11386">
    <property type="entry name" value="MCP_signal"/>
    <property type="match status" value="1"/>
</dbReference>
<reference evidence="10 11" key="1">
    <citation type="submission" date="2019-03" db="EMBL/GenBank/DDBJ databases">
        <authorList>
            <person name="Jensen L."/>
            <person name="Storgaard J."/>
            <person name="Sulaj E."/>
            <person name="Schramm A."/>
            <person name="Marshall I.P.G."/>
        </authorList>
    </citation>
    <scope>NUCLEOTIDE SEQUENCE [LARGE SCALE GENOMIC DNA]</scope>
    <source>
        <strain evidence="10 11">2017H2G3</strain>
    </source>
</reference>
<keyword evidence="7" id="KW-0812">Transmembrane</keyword>
<comment type="similarity">
    <text evidence="5">Belongs to the methyl-accepting chemotaxis (MCP) protein family.</text>
</comment>
<evidence type="ECO:0000256" key="3">
    <source>
        <dbReference type="ARBA" id="ARBA00023136"/>
    </source>
</evidence>
<dbReference type="CDD" id="cd06225">
    <property type="entry name" value="HAMP"/>
    <property type="match status" value="1"/>
</dbReference>
<evidence type="ECO:0000313" key="11">
    <source>
        <dbReference type="Proteomes" id="UP000293846"/>
    </source>
</evidence>
<gene>
    <name evidence="10" type="ORF">E0Y62_17430</name>
</gene>
<dbReference type="Proteomes" id="UP000293846">
    <property type="component" value="Unassembled WGS sequence"/>
</dbReference>
<evidence type="ECO:0000313" key="10">
    <source>
        <dbReference type="EMBL" id="TCJ02787.1"/>
    </source>
</evidence>
<dbReference type="InterPro" id="IPR024478">
    <property type="entry name" value="HlyB_4HB_MCP"/>
</dbReference>
<dbReference type="STRING" id="1742358.GCA_001439605_03603"/>
<dbReference type="InterPro" id="IPR004089">
    <property type="entry name" value="MCPsignal_dom"/>
</dbReference>
<dbReference type="Pfam" id="PF00672">
    <property type="entry name" value="HAMP"/>
    <property type="match status" value="1"/>
</dbReference>
<dbReference type="Pfam" id="PF12729">
    <property type="entry name" value="4HB_MCP_1"/>
    <property type="match status" value="1"/>
</dbReference>
<dbReference type="GO" id="GO:0007165">
    <property type="term" value="P:signal transduction"/>
    <property type="evidence" value="ECO:0007669"/>
    <property type="project" value="UniProtKB-KW"/>
</dbReference>
<evidence type="ECO:0000259" key="8">
    <source>
        <dbReference type="PROSITE" id="PS50111"/>
    </source>
</evidence>